<dbReference type="Proteomes" id="UP001224890">
    <property type="component" value="Unassembled WGS sequence"/>
</dbReference>
<sequence length="217" mass="25006">MMQLLFIPGYLFRQRGLAGGCDALGVLMALPATISKDVRGRCFSRQRHKRQIDAKFVYLPRKPLSPRIHGLEVWELQQKNSIHYLIKTTFAGISLRTPYGLWESSPGHLHIGISSRYVSSLPRSRLQSSRLERKERNPPARTAHARTHASAGTPESRAPFPRDFHAKKWSGHDTSEAGRAPIRSNWIDKYIQSISQLTFTCRELWIRQRHLRQMSRI</sequence>
<protein>
    <submittedName>
        <fullName evidence="2">Uncharacterized protein</fullName>
    </submittedName>
</protein>
<dbReference type="EMBL" id="JAHMHR010000084">
    <property type="protein sequence ID" value="KAK1657793.1"/>
    <property type="molecule type" value="Genomic_DNA"/>
</dbReference>
<dbReference type="GeneID" id="85451954"/>
<dbReference type="RefSeq" id="XP_060422557.1">
    <property type="nucleotide sequence ID" value="XM_060567428.1"/>
</dbReference>
<gene>
    <name evidence="2" type="ORF">BDP55DRAFT_418164</name>
</gene>
<keyword evidence="3" id="KW-1185">Reference proteome</keyword>
<comment type="caution">
    <text evidence="2">The sequence shown here is derived from an EMBL/GenBank/DDBJ whole genome shotgun (WGS) entry which is preliminary data.</text>
</comment>
<dbReference type="AlphaFoldDB" id="A0AAJ0A788"/>
<evidence type="ECO:0000256" key="1">
    <source>
        <dbReference type="SAM" id="MobiDB-lite"/>
    </source>
</evidence>
<feature type="region of interest" description="Disordered" evidence="1">
    <location>
        <begin position="124"/>
        <end position="160"/>
    </location>
</feature>
<proteinExistence type="predicted"/>
<accession>A0AAJ0A788</accession>
<name>A0AAJ0A788_9PEZI</name>
<reference evidence="2" key="1">
    <citation type="submission" date="2021-06" db="EMBL/GenBank/DDBJ databases">
        <title>Comparative genomics, transcriptomics and evolutionary studies reveal genomic signatures of adaptation to plant cell wall in hemibiotrophic fungi.</title>
        <authorList>
            <consortium name="DOE Joint Genome Institute"/>
            <person name="Baroncelli R."/>
            <person name="Diaz J.F."/>
            <person name="Benocci T."/>
            <person name="Peng M."/>
            <person name="Battaglia E."/>
            <person name="Haridas S."/>
            <person name="Andreopoulos W."/>
            <person name="Labutti K."/>
            <person name="Pangilinan J."/>
            <person name="Floch G.L."/>
            <person name="Makela M.R."/>
            <person name="Henrissat B."/>
            <person name="Grigoriev I.V."/>
            <person name="Crouch J.A."/>
            <person name="De Vries R.P."/>
            <person name="Sukno S.A."/>
            <person name="Thon M.R."/>
        </authorList>
    </citation>
    <scope>NUCLEOTIDE SEQUENCE</scope>
    <source>
        <strain evidence="2">CBS 193.32</strain>
    </source>
</reference>
<evidence type="ECO:0000313" key="2">
    <source>
        <dbReference type="EMBL" id="KAK1657793.1"/>
    </source>
</evidence>
<organism evidence="2 3">
    <name type="scientific">Colletotrichum godetiae</name>
    <dbReference type="NCBI Taxonomy" id="1209918"/>
    <lineage>
        <taxon>Eukaryota</taxon>
        <taxon>Fungi</taxon>
        <taxon>Dikarya</taxon>
        <taxon>Ascomycota</taxon>
        <taxon>Pezizomycotina</taxon>
        <taxon>Sordariomycetes</taxon>
        <taxon>Hypocreomycetidae</taxon>
        <taxon>Glomerellales</taxon>
        <taxon>Glomerellaceae</taxon>
        <taxon>Colletotrichum</taxon>
        <taxon>Colletotrichum acutatum species complex</taxon>
    </lineage>
</organism>
<evidence type="ECO:0000313" key="3">
    <source>
        <dbReference type="Proteomes" id="UP001224890"/>
    </source>
</evidence>